<dbReference type="GeneID" id="47723415"/>
<evidence type="ECO:0000313" key="1">
    <source>
        <dbReference type="EMBL" id="SFZ83148.1"/>
    </source>
</evidence>
<dbReference type="RefSeq" id="WP_024739979.1">
    <property type="nucleotide sequence ID" value="NZ_BAUG01000002.1"/>
</dbReference>
<name>A0A2H1EAC2_9FLAO</name>
<dbReference type="Proteomes" id="UP000231564">
    <property type="component" value="Chromosome MARIT"/>
</dbReference>
<dbReference type="OrthoDB" id="1551162at2"/>
<proteinExistence type="predicted"/>
<dbReference type="InterPro" id="IPR045441">
    <property type="entry name" value="DUF6506"/>
</dbReference>
<dbReference type="EMBL" id="LT634361">
    <property type="protein sequence ID" value="SFZ83148.1"/>
    <property type="molecule type" value="Genomic_DNA"/>
</dbReference>
<accession>A0A2H1EAC2</accession>
<dbReference type="Pfam" id="PF20116">
    <property type="entry name" value="DUF6506"/>
    <property type="match status" value="1"/>
</dbReference>
<dbReference type="AlphaFoldDB" id="A0A2H1EAC2"/>
<evidence type="ECO:0000313" key="2">
    <source>
        <dbReference type="Proteomes" id="UP000231564"/>
    </source>
</evidence>
<dbReference type="KEGG" id="tmar:MARIT_1915"/>
<organism evidence="1 2">
    <name type="scientific">Tenacibaculum maritimum NCIMB 2154</name>
    <dbReference type="NCBI Taxonomy" id="1349785"/>
    <lineage>
        <taxon>Bacteria</taxon>
        <taxon>Pseudomonadati</taxon>
        <taxon>Bacteroidota</taxon>
        <taxon>Flavobacteriia</taxon>
        <taxon>Flavobacteriales</taxon>
        <taxon>Flavobacteriaceae</taxon>
        <taxon>Tenacibaculum</taxon>
    </lineage>
</organism>
<sequence length="104" mass="11685">MKFSNYGFIMIDPSYTEEQSTALKANGFTTTVYCVQDINMACKAAKKLQDKRVHLIELCGAFNHEMVTQIIEAVDGKVPVGNIAMRPEESEKFMSFLNKEPSLT</sequence>
<reference evidence="1 2" key="1">
    <citation type="submission" date="2016-11" db="EMBL/GenBank/DDBJ databases">
        <authorList>
            <person name="Jaros S."/>
            <person name="Januszkiewicz K."/>
            <person name="Wedrychowicz H."/>
        </authorList>
    </citation>
    <scope>NUCLEOTIDE SEQUENCE [LARGE SCALE GENOMIC DNA]</scope>
    <source>
        <strain evidence="1">NCIMB 2154T</strain>
    </source>
</reference>
<protein>
    <submittedName>
        <fullName evidence="1">Uncharacterized protein</fullName>
    </submittedName>
</protein>
<gene>
    <name evidence="1" type="ORF">MARIT_1915</name>
</gene>
<keyword evidence="2" id="KW-1185">Reference proteome</keyword>